<gene>
    <name evidence="3" type="ORF">SAMN04490248_1604</name>
</gene>
<organism evidence="3 4">
    <name type="scientific">Salinihabitans flavidus</name>
    <dbReference type="NCBI Taxonomy" id="569882"/>
    <lineage>
        <taxon>Bacteria</taxon>
        <taxon>Pseudomonadati</taxon>
        <taxon>Pseudomonadota</taxon>
        <taxon>Alphaproteobacteria</taxon>
        <taxon>Rhodobacterales</taxon>
        <taxon>Roseobacteraceae</taxon>
        <taxon>Salinihabitans</taxon>
    </lineage>
</organism>
<accession>A0A1H8WHC2</accession>
<dbReference type="OrthoDB" id="7851356at2"/>
<keyword evidence="1" id="KW-0732">Signal</keyword>
<dbReference type="InterPro" id="IPR046589">
    <property type="entry name" value="DUF6647"/>
</dbReference>
<protein>
    <recommendedName>
        <fullName evidence="2">DUF6647 domain-containing protein</fullName>
    </recommendedName>
</protein>
<dbReference type="RefSeq" id="WP_093120853.1">
    <property type="nucleotide sequence ID" value="NZ_FODS01000060.1"/>
</dbReference>
<evidence type="ECO:0000313" key="4">
    <source>
        <dbReference type="Proteomes" id="UP000198893"/>
    </source>
</evidence>
<feature type="domain" description="DUF6647" evidence="2">
    <location>
        <begin position="10"/>
        <end position="179"/>
    </location>
</feature>
<dbReference type="EMBL" id="FODS01000060">
    <property type="protein sequence ID" value="SEP26498.1"/>
    <property type="molecule type" value="Genomic_DNA"/>
</dbReference>
<dbReference type="AlphaFoldDB" id="A0A1H8WHC2"/>
<reference evidence="3 4" key="1">
    <citation type="submission" date="2016-10" db="EMBL/GenBank/DDBJ databases">
        <authorList>
            <person name="de Groot N.N."/>
        </authorList>
    </citation>
    <scope>NUCLEOTIDE SEQUENCE [LARGE SCALE GENOMIC DNA]</scope>
    <source>
        <strain evidence="3 4">DSM 27842</strain>
    </source>
</reference>
<feature type="chain" id="PRO_5011542698" description="DUF6647 domain-containing protein" evidence="1">
    <location>
        <begin position="25"/>
        <end position="179"/>
    </location>
</feature>
<evidence type="ECO:0000313" key="3">
    <source>
        <dbReference type="EMBL" id="SEP26498.1"/>
    </source>
</evidence>
<feature type="signal peptide" evidence="1">
    <location>
        <begin position="1"/>
        <end position="24"/>
    </location>
</feature>
<proteinExistence type="predicted"/>
<dbReference type="Proteomes" id="UP000198893">
    <property type="component" value="Unassembled WGS sequence"/>
</dbReference>
<name>A0A1H8WHC2_9RHOB</name>
<evidence type="ECO:0000259" key="2">
    <source>
        <dbReference type="Pfam" id="PF20352"/>
    </source>
</evidence>
<dbReference type="Pfam" id="PF20352">
    <property type="entry name" value="DUF6647"/>
    <property type="match status" value="1"/>
</dbReference>
<keyword evidence="4" id="KW-1185">Reference proteome</keyword>
<sequence length="179" mass="20356">MPRIHVAVALATALVALCPPVLRAAEDHRPEASAQWQQVNDLNELVSVLDAWLDEHAEWAQRDAPPRIRMVSEAEARARRGATGSFQRGRLRGLYDPEQAEILLVRPWNPRDAEDVSVLLHELVHHRQTPHHWYCPAAQELPAYRLQEAWLAERGMKADVNWIAVVLDAGCTRRDIHPD</sequence>
<evidence type="ECO:0000256" key="1">
    <source>
        <dbReference type="SAM" id="SignalP"/>
    </source>
</evidence>